<feature type="domain" description="Transposase IS4-like" evidence="2">
    <location>
        <begin position="54"/>
        <end position="185"/>
    </location>
</feature>
<feature type="region of interest" description="Disordered" evidence="1">
    <location>
        <begin position="1"/>
        <end position="29"/>
    </location>
</feature>
<evidence type="ECO:0000313" key="3">
    <source>
        <dbReference type="EMBL" id="MFC3863226.1"/>
    </source>
</evidence>
<protein>
    <submittedName>
        <fullName evidence="3">Transposase</fullName>
    </submittedName>
</protein>
<keyword evidence="4" id="KW-1185">Reference proteome</keyword>
<dbReference type="Pfam" id="PF01609">
    <property type="entry name" value="DDE_Tnp_1"/>
    <property type="match status" value="1"/>
</dbReference>
<organism evidence="3 4">
    <name type="scientific">Deinococcus antarcticus</name>
    <dbReference type="NCBI Taxonomy" id="1298767"/>
    <lineage>
        <taxon>Bacteria</taxon>
        <taxon>Thermotogati</taxon>
        <taxon>Deinococcota</taxon>
        <taxon>Deinococci</taxon>
        <taxon>Deinococcales</taxon>
        <taxon>Deinococcaceae</taxon>
        <taxon>Deinococcus</taxon>
    </lineage>
</organism>
<accession>A0ABV8AD60</accession>
<sequence length="209" mass="23978">MIAAKSVNHHDLSAHMPGMSTPQGKKRRADRTFRDEQLDMGFFIVLLVVHLPPGKVLLSLDRTNWEHGETPINFLVLGAVVHGFTLPLIWVPLDESGNSHTYARMWLVLKLLQVLPAKRWLGLVADREFIGAEWFRFLRRQGIKRAIRIRHSDMLDDMSGKKWFEHVQHGHFHEIGEKVFVFGELMRVVATRSPTGDLVIIATDFSARK</sequence>
<dbReference type="InterPro" id="IPR012337">
    <property type="entry name" value="RNaseH-like_sf"/>
</dbReference>
<dbReference type="InterPro" id="IPR002559">
    <property type="entry name" value="Transposase_11"/>
</dbReference>
<evidence type="ECO:0000259" key="2">
    <source>
        <dbReference type="Pfam" id="PF01609"/>
    </source>
</evidence>
<proteinExistence type="predicted"/>
<gene>
    <name evidence="3" type="ORF">ACFOPQ_20910</name>
</gene>
<dbReference type="EMBL" id="JBHRZF010000242">
    <property type="protein sequence ID" value="MFC3863226.1"/>
    <property type="molecule type" value="Genomic_DNA"/>
</dbReference>
<dbReference type="SUPFAM" id="SSF53098">
    <property type="entry name" value="Ribonuclease H-like"/>
    <property type="match status" value="1"/>
</dbReference>
<feature type="non-terminal residue" evidence="3">
    <location>
        <position position="209"/>
    </location>
</feature>
<comment type="caution">
    <text evidence="3">The sequence shown here is derived from an EMBL/GenBank/DDBJ whole genome shotgun (WGS) entry which is preliminary data.</text>
</comment>
<evidence type="ECO:0000313" key="4">
    <source>
        <dbReference type="Proteomes" id="UP001595748"/>
    </source>
</evidence>
<reference evidence="4" key="1">
    <citation type="journal article" date="2019" name="Int. J. Syst. Evol. Microbiol.">
        <title>The Global Catalogue of Microorganisms (GCM) 10K type strain sequencing project: providing services to taxonomists for standard genome sequencing and annotation.</title>
        <authorList>
            <consortium name="The Broad Institute Genomics Platform"/>
            <consortium name="The Broad Institute Genome Sequencing Center for Infectious Disease"/>
            <person name="Wu L."/>
            <person name="Ma J."/>
        </authorList>
    </citation>
    <scope>NUCLEOTIDE SEQUENCE [LARGE SCALE GENOMIC DNA]</scope>
    <source>
        <strain evidence="4">CCTCC AB 2013263</strain>
    </source>
</reference>
<dbReference type="RefSeq" id="WP_380081159.1">
    <property type="nucleotide sequence ID" value="NZ_JBHRZF010000242.1"/>
</dbReference>
<name>A0ABV8AD60_9DEIO</name>
<evidence type="ECO:0000256" key="1">
    <source>
        <dbReference type="SAM" id="MobiDB-lite"/>
    </source>
</evidence>
<dbReference type="Proteomes" id="UP001595748">
    <property type="component" value="Unassembled WGS sequence"/>
</dbReference>